<feature type="region of interest" description="Disordered" evidence="1">
    <location>
        <begin position="9"/>
        <end position="33"/>
    </location>
</feature>
<organism evidence="2 3">
    <name type="scientific">Trichinella zimbabwensis</name>
    <dbReference type="NCBI Taxonomy" id="268475"/>
    <lineage>
        <taxon>Eukaryota</taxon>
        <taxon>Metazoa</taxon>
        <taxon>Ecdysozoa</taxon>
        <taxon>Nematoda</taxon>
        <taxon>Enoplea</taxon>
        <taxon>Dorylaimia</taxon>
        <taxon>Trichinellida</taxon>
        <taxon>Trichinellidae</taxon>
        <taxon>Trichinella</taxon>
    </lineage>
</organism>
<protein>
    <recommendedName>
        <fullName evidence="4">MULE transposase domain-containing protein</fullName>
    </recommendedName>
</protein>
<feature type="compositionally biased region" description="Polar residues" evidence="1">
    <location>
        <begin position="9"/>
        <end position="21"/>
    </location>
</feature>
<proteinExistence type="predicted"/>
<evidence type="ECO:0000313" key="3">
    <source>
        <dbReference type="Proteomes" id="UP000055024"/>
    </source>
</evidence>
<sequence length="314" mass="35385">MEMTAQVINQWSSSDSQSIETNGGKRKNKLGTPLAAPTSLETLIIPEEFMTYALQQKLAIFRESRTWYVDGTFQSAPPLFCQIYVILAEALEGVHPVLHALLPDKSRSTYDQLFNMVKGIVPEANPRSTSCDFEMAAFNAIRTAFPSVRLHGYKNDADFALQAQMVIPLAFVPTEGIEQAINNLAGHLSDERQPLLDWFEESYVGRRNGRGGVGRSPMLPLVMWLIYHQDVDGDSRTNNYAEAAYRRLKAKLGMAHLTIWKLIDSLHKLVAGHHPPQKLQKYRDADERYRIELRVSITTVTSSRTSTAWNTTTT</sequence>
<gene>
    <name evidence="2" type="ORF">T11_4168</name>
</gene>
<dbReference type="STRING" id="268475.A0A0V1GVE4"/>
<dbReference type="AlphaFoldDB" id="A0A0V1GVE4"/>
<dbReference type="OrthoDB" id="6154864at2759"/>
<comment type="caution">
    <text evidence="2">The sequence shown here is derived from an EMBL/GenBank/DDBJ whole genome shotgun (WGS) entry which is preliminary data.</text>
</comment>
<keyword evidence="3" id="KW-1185">Reference proteome</keyword>
<dbReference type="Proteomes" id="UP000055024">
    <property type="component" value="Unassembled WGS sequence"/>
</dbReference>
<evidence type="ECO:0000256" key="1">
    <source>
        <dbReference type="SAM" id="MobiDB-lite"/>
    </source>
</evidence>
<evidence type="ECO:0008006" key="4">
    <source>
        <dbReference type="Google" id="ProtNLM"/>
    </source>
</evidence>
<accession>A0A0V1GVE4</accession>
<name>A0A0V1GVE4_9BILA</name>
<dbReference type="EMBL" id="JYDP01000236">
    <property type="protein sequence ID" value="KRZ02278.1"/>
    <property type="molecule type" value="Genomic_DNA"/>
</dbReference>
<reference evidence="2 3" key="1">
    <citation type="submission" date="2015-01" db="EMBL/GenBank/DDBJ databases">
        <title>Evolution of Trichinella species and genotypes.</title>
        <authorList>
            <person name="Korhonen P.K."/>
            <person name="Edoardo P."/>
            <person name="Giuseppe L.R."/>
            <person name="Gasser R.B."/>
        </authorList>
    </citation>
    <scope>NUCLEOTIDE SEQUENCE [LARGE SCALE GENOMIC DNA]</scope>
    <source>
        <strain evidence="2">ISS1029</strain>
    </source>
</reference>
<evidence type="ECO:0000313" key="2">
    <source>
        <dbReference type="EMBL" id="KRZ02278.1"/>
    </source>
</evidence>